<feature type="region of interest" description="Disordered" evidence="1">
    <location>
        <begin position="329"/>
        <end position="354"/>
    </location>
</feature>
<dbReference type="Pfam" id="PF04307">
    <property type="entry name" value="YdjM"/>
    <property type="match status" value="1"/>
</dbReference>
<reference evidence="3 4" key="1">
    <citation type="submission" date="2019-03" db="EMBL/GenBank/DDBJ databases">
        <title>Genomic Encyclopedia of Type Strains, Phase IV (KMG-IV): sequencing the most valuable type-strain genomes for metagenomic binning, comparative biology and taxonomic classification.</title>
        <authorList>
            <person name="Goeker M."/>
        </authorList>
    </citation>
    <scope>NUCLEOTIDE SEQUENCE [LARGE SCALE GENOMIC DNA]</scope>
    <source>
        <strain evidence="3 4">DSM 25082</strain>
    </source>
</reference>
<dbReference type="InterPro" id="IPR053170">
    <property type="entry name" value="Transcription_regulator"/>
</dbReference>
<dbReference type="RefSeq" id="WP_133605449.1">
    <property type="nucleotide sequence ID" value="NZ_JAUFPJ010000012.1"/>
</dbReference>
<dbReference type="OrthoDB" id="9781927at2"/>
<keyword evidence="2" id="KW-0812">Transmembrane</keyword>
<keyword evidence="4" id="KW-1185">Reference proteome</keyword>
<sequence>MDSISQIALGAAVSVAVMGRRTALWKAALWGAACGTLPDLDALIDHGDALSNMVLHRADSHALFWLSLLAAPLGTSFAWLLGERQHLRRWVLATWLTLITHPLLDWMTIYGTQLLRPFSSEPLGLGSIFIIDPLYTLPLLIGTGVALRNGAHALRWNALGLLLSCAYLAWSALAQQHVSRLAREQLAEHKVQALLVTPSPFNTVLWRIVALTPEGYLEGFHSLLDAPGPLRFQSYSRGAELQEALRDHAPVQTLSRFSDGFIKLERDAAGLVRISDLRMGQEPHYVFSFVVARETPQGLERLESAEAAGARGDVRAGLAWLWQRAGGDVEAQPPHESARVMQPRAVQAAGQPAP</sequence>
<dbReference type="PANTHER" id="PTHR40031:SF1">
    <property type="entry name" value="MEMBRANE-BOUND METAL-DEPENDENT HYDROLASE"/>
    <property type="match status" value="1"/>
</dbReference>
<feature type="transmembrane region" description="Helical" evidence="2">
    <location>
        <begin position="154"/>
        <end position="173"/>
    </location>
</feature>
<dbReference type="PANTHER" id="PTHR40031">
    <property type="entry name" value="HYPOTHETICAL MEMBRANE SPANNING PROTEIN"/>
    <property type="match status" value="1"/>
</dbReference>
<comment type="caution">
    <text evidence="3">The sequence shown here is derived from an EMBL/GenBank/DDBJ whole genome shotgun (WGS) entry which is preliminary data.</text>
</comment>
<evidence type="ECO:0000313" key="3">
    <source>
        <dbReference type="EMBL" id="TDP04945.1"/>
    </source>
</evidence>
<gene>
    <name evidence="3" type="ORF">DFR39_11356</name>
</gene>
<dbReference type="InterPro" id="IPR007404">
    <property type="entry name" value="YdjM-like"/>
</dbReference>
<evidence type="ECO:0000313" key="4">
    <source>
        <dbReference type="Proteomes" id="UP000295357"/>
    </source>
</evidence>
<feature type="transmembrane region" description="Helical" evidence="2">
    <location>
        <begin position="90"/>
        <end position="111"/>
    </location>
</feature>
<organism evidence="3 4">
    <name type="scientific">Roseateles asaccharophilus</name>
    <dbReference type="NCBI Taxonomy" id="582607"/>
    <lineage>
        <taxon>Bacteria</taxon>
        <taxon>Pseudomonadati</taxon>
        <taxon>Pseudomonadota</taxon>
        <taxon>Betaproteobacteria</taxon>
        <taxon>Burkholderiales</taxon>
        <taxon>Sphaerotilaceae</taxon>
        <taxon>Roseateles</taxon>
    </lineage>
</organism>
<proteinExistence type="predicted"/>
<accession>A0A4R6MSD7</accession>
<keyword evidence="2" id="KW-1133">Transmembrane helix</keyword>
<evidence type="ECO:0000256" key="1">
    <source>
        <dbReference type="SAM" id="MobiDB-lite"/>
    </source>
</evidence>
<dbReference type="EMBL" id="SNXE01000013">
    <property type="protein sequence ID" value="TDP04945.1"/>
    <property type="molecule type" value="Genomic_DNA"/>
</dbReference>
<feature type="transmembrane region" description="Helical" evidence="2">
    <location>
        <begin position="123"/>
        <end position="147"/>
    </location>
</feature>
<evidence type="ECO:0000256" key="2">
    <source>
        <dbReference type="SAM" id="Phobius"/>
    </source>
</evidence>
<dbReference type="AlphaFoldDB" id="A0A4R6MSD7"/>
<dbReference type="Proteomes" id="UP000295357">
    <property type="component" value="Unassembled WGS sequence"/>
</dbReference>
<feature type="transmembrane region" description="Helical" evidence="2">
    <location>
        <begin position="62"/>
        <end position="81"/>
    </location>
</feature>
<protein>
    <submittedName>
        <fullName evidence="3">Inner membrane protein</fullName>
    </submittedName>
</protein>
<keyword evidence="2" id="KW-0472">Membrane</keyword>
<name>A0A4R6MSD7_9BURK</name>